<organism evidence="12 13">
    <name type="scientific">Candidatus Woesebacteria bacterium GWA1_41_8</name>
    <dbReference type="NCBI Taxonomy" id="1802471"/>
    <lineage>
        <taxon>Bacteria</taxon>
        <taxon>Candidatus Woeseibacteriota</taxon>
    </lineage>
</organism>
<evidence type="ECO:0000256" key="11">
    <source>
        <dbReference type="SAM" id="MobiDB-lite"/>
    </source>
</evidence>
<evidence type="ECO:0000256" key="7">
    <source>
        <dbReference type="HAMAP-Rule" id="MF_01331"/>
    </source>
</evidence>
<dbReference type="InterPro" id="IPR001063">
    <property type="entry name" value="Ribosomal_uL22"/>
</dbReference>
<evidence type="ECO:0000313" key="13">
    <source>
        <dbReference type="Proteomes" id="UP000176198"/>
    </source>
</evidence>
<keyword evidence="4 7" id="KW-0689">Ribosomal protein</keyword>
<dbReference type="InterPro" id="IPR036394">
    <property type="entry name" value="Ribosomal_uL22_sf"/>
</dbReference>
<evidence type="ECO:0000256" key="4">
    <source>
        <dbReference type="ARBA" id="ARBA00022980"/>
    </source>
</evidence>
<evidence type="ECO:0000256" key="10">
    <source>
        <dbReference type="RuleBase" id="RU004008"/>
    </source>
</evidence>
<dbReference type="GO" id="GO:0019843">
    <property type="term" value="F:rRNA binding"/>
    <property type="evidence" value="ECO:0007669"/>
    <property type="project" value="UniProtKB-UniRule"/>
</dbReference>
<comment type="function">
    <text evidence="7">The globular domain of the protein is located near the polypeptide exit tunnel on the outside of the subunit, while an extended beta-hairpin is found that lines the wall of the exit tunnel in the center of the 70S ribosome.</text>
</comment>
<comment type="similarity">
    <text evidence="1 7 8">Belongs to the universal ribosomal protein uL22 family.</text>
</comment>
<evidence type="ECO:0000256" key="2">
    <source>
        <dbReference type="ARBA" id="ARBA00022730"/>
    </source>
</evidence>
<dbReference type="STRING" id="1802471.A2115_01785"/>
<dbReference type="Gene3D" id="3.90.470.10">
    <property type="entry name" value="Ribosomal protein L22/L17"/>
    <property type="match status" value="1"/>
</dbReference>
<evidence type="ECO:0000256" key="1">
    <source>
        <dbReference type="ARBA" id="ARBA00009451"/>
    </source>
</evidence>
<sequence>MEIVAVQKYLRMSPTKVRLVADLAREMTPIDAIERLPFSGKRAAKPLVKVLKTAVANAKKQGLNEEELSIKEIQINEGPKLKRWRAGARGRAKPYARRMSHIRVVLTTENNQVAKSKLQTNSKLEKIAKDGSNKTNPETLNPKSETKSNLKSGKPKVRSLVSRLSKNKERSKK</sequence>
<evidence type="ECO:0000256" key="3">
    <source>
        <dbReference type="ARBA" id="ARBA00022884"/>
    </source>
</evidence>
<dbReference type="CDD" id="cd00336">
    <property type="entry name" value="Ribosomal_L22"/>
    <property type="match status" value="1"/>
</dbReference>
<dbReference type="SUPFAM" id="SSF54843">
    <property type="entry name" value="Ribosomal protein L22"/>
    <property type="match status" value="1"/>
</dbReference>
<feature type="compositionally biased region" description="Basic and acidic residues" evidence="11">
    <location>
        <begin position="123"/>
        <end position="132"/>
    </location>
</feature>
<evidence type="ECO:0000256" key="5">
    <source>
        <dbReference type="ARBA" id="ARBA00023274"/>
    </source>
</evidence>
<dbReference type="NCBIfam" id="TIGR01044">
    <property type="entry name" value="rplV_bact"/>
    <property type="match status" value="1"/>
</dbReference>
<dbReference type="GO" id="GO:0006412">
    <property type="term" value="P:translation"/>
    <property type="evidence" value="ECO:0007669"/>
    <property type="project" value="UniProtKB-UniRule"/>
</dbReference>
<comment type="subunit">
    <text evidence="7 9">Part of the 50S ribosomal subunit.</text>
</comment>
<keyword evidence="5 7" id="KW-0687">Ribonucleoprotein</keyword>
<comment type="caution">
    <text evidence="12">The sequence shown here is derived from an EMBL/GenBank/DDBJ whole genome shotgun (WGS) entry which is preliminary data.</text>
</comment>
<dbReference type="PANTHER" id="PTHR13501">
    <property type="entry name" value="CHLOROPLAST 50S RIBOSOMAL PROTEIN L22-RELATED"/>
    <property type="match status" value="1"/>
</dbReference>
<feature type="region of interest" description="Disordered" evidence="11">
    <location>
        <begin position="117"/>
        <end position="173"/>
    </location>
</feature>
<dbReference type="PANTHER" id="PTHR13501:SF8">
    <property type="entry name" value="LARGE RIBOSOMAL SUBUNIT PROTEIN UL22M"/>
    <property type="match status" value="1"/>
</dbReference>
<dbReference type="InterPro" id="IPR005727">
    <property type="entry name" value="Ribosomal_uL22_bac/chlpt-type"/>
</dbReference>
<feature type="compositionally biased region" description="Polar residues" evidence="11">
    <location>
        <begin position="133"/>
        <end position="151"/>
    </location>
</feature>
<dbReference type="InterPro" id="IPR047867">
    <property type="entry name" value="Ribosomal_uL22_bac/org-type"/>
</dbReference>
<evidence type="ECO:0000256" key="9">
    <source>
        <dbReference type="RuleBase" id="RU004006"/>
    </source>
</evidence>
<dbReference type="Proteomes" id="UP000176198">
    <property type="component" value="Unassembled WGS sequence"/>
</dbReference>
<name>A0A1F7WK41_9BACT</name>
<protein>
    <recommendedName>
        <fullName evidence="6 7">Large ribosomal subunit protein uL22</fullName>
    </recommendedName>
</protein>
<evidence type="ECO:0000313" key="12">
    <source>
        <dbReference type="EMBL" id="OGM02789.1"/>
    </source>
</evidence>
<dbReference type="EMBL" id="MGFJ01000014">
    <property type="protein sequence ID" value="OGM02789.1"/>
    <property type="molecule type" value="Genomic_DNA"/>
</dbReference>
<gene>
    <name evidence="7" type="primary">rplV</name>
    <name evidence="12" type="ORF">A2115_01785</name>
</gene>
<dbReference type="AlphaFoldDB" id="A0A1F7WK41"/>
<dbReference type="GO" id="GO:0022625">
    <property type="term" value="C:cytosolic large ribosomal subunit"/>
    <property type="evidence" value="ECO:0007669"/>
    <property type="project" value="TreeGrafter"/>
</dbReference>
<dbReference type="Pfam" id="PF00237">
    <property type="entry name" value="Ribosomal_L22"/>
    <property type="match status" value="1"/>
</dbReference>
<comment type="function">
    <text evidence="7 10">This protein binds specifically to 23S rRNA; its binding is stimulated by other ribosomal proteins, e.g., L4, L17, and L20. It is important during the early stages of 50S assembly. It makes multiple contacts with different domains of the 23S rRNA in the assembled 50S subunit and ribosome.</text>
</comment>
<dbReference type="HAMAP" id="MF_01331_B">
    <property type="entry name" value="Ribosomal_uL22_B"/>
    <property type="match status" value="1"/>
</dbReference>
<accession>A0A1F7WK41</accession>
<dbReference type="GO" id="GO:0003735">
    <property type="term" value="F:structural constituent of ribosome"/>
    <property type="evidence" value="ECO:0007669"/>
    <property type="project" value="InterPro"/>
</dbReference>
<keyword evidence="2 7" id="KW-0699">rRNA-binding</keyword>
<keyword evidence="3 7" id="KW-0694">RNA-binding</keyword>
<evidence type="ECO:0000256" key="6">
    <source>
        <dbReference type="ARBA" id="ARBA00035207"/>
    </source>
</evidence>
<evidence type="ECO:0000256" key="8">
    <source>
        <dbReference type="RuleBase" id="RU004005"/>
    </source>
</evidence>
<reference evidence="12 13" key="1">
    <citation type="journal article" date="2016" name="Nat. Commun.">
        <title>Thousands of microbial genomes shed light on interconnected biogeochemical processes in an aquifer system.</title>
        <authorList>
            <person name="Anantharaman K."/>
            <person name="Brown C.T."/>
            <person name="Hug L.A."/>
            <person name="Sharon I."/>
            <person name="Castelle C.J."/>
            <person name="Probst A.J."/>
            <person name="Thomas B.C."/>
            <person name="Singh A."/>
            <person name="Wilkins M.J."/>
            <person name="Karaoz U."/>
            <person name="Brodie E.L."/>
            <person name="Williams K.H."/>
            <person name="Hubbard S.S."/>
            <person name="Banfield J.F."/>
        </authorList>
    </citation>
    <scope>NUCLEOTIDE SEQUENCE [LARGE SCALE GENOMIC DNA]</scope>
</reference>
<proteinExistence type="inferred from homology"/>